<feature type="region of interest" description="Disordered" evidence="1">
    <location>
        <begin position="66"/>
        <end position="95"/>
    </location>
</feature>
<dbReference type="InterPro" id="IPR027397">
    <property type="entry name" value="Catenin-bd_sf"/>
</dbReference>
<evidence type="ECO:0000313" key="3">
    <source>
        <dbReference type="Proteomes" id="UP000784294"/>
    </source>
</evidence>
<sequence>MRLLNSQVSTDLEKTCCLFVSCLSVDFIDHRDDLSYGLAGFMNPADETSLGRQLISHVLRAEHDPIGPPPDCTLDYGYEGGASQAEPTGRDGPQQRLTAFDSQLLTRTGQQDRFDLMSIHTDSTTSSQAFDELPAYGGQFNEVDIAYNGHLIGRREENSRR</sequence>
<proteinExistence type="predicted"/>
<comment type="caution">
    <text evidence="2">The sequence shown here is derived from an EMBL/GenBank/DDBJ whole genome shotgun (WGS) entry which is preliminary data.</text>
</comment>
<dbReference type="Proteomes" id="UP000784294">
    <property type="component" value="Unassembled WGS sequence"/>
</dbReference>
<dbReference type="EMBL" id="CAAALY010068809">
    <property type="protein sequence ID" value="VEL24646.1"/>
    <property type="molecule type" value="Genomic_DNA"/>
</dbReference>
<name>A0A448X082_9PLAT</name>
<reference evidence="2" key="1">
    <citation type="submission" date="2018-11" db="EMBL/GenBank/DDBJ databases">
        <authorList>
            <consortium name="Pathogen Informatics"/>
        </authorList>
    </citation>
    <scope>NUCLEOTIDE SEQUENCE</scope>
</reference>
<dbReference type="Gene3D" id="4.10.900.10">
    <property type="entry name" value="TCF3-CBD (Catenin binding domain)"/>
    <property type="match status" value="1"/>
</dbReference>
<evidence type="ECO:0000313" key="2">
    <source>
        <dbReference type="EMBL" id="VEL24646.1"/>
    </source>
</evidence>
<evidence type="ECO:0000256" key="1">
    <source>
        <dbReference type="SAM" id="MobiDB-lite"/>
    </source>
</evidence>
<gene>
    <name evidence="2" type="ORF">PXEA_LOCUS18086</name>
</gene>
<organism evidence="2 3">
    <name type="scientific">Protopolystoma xenopodis</name>
    <dbReference type="NCBI Taxonomy" id="117903"/>
    <lineage>
        <taxon>Eukaryota</taxon>
        <taxon>Metazoa</taxon>
        <taxon>Spiralia</taxon>
        <taxon>Lophotrochozoa</taxon>
        <taxon>Platyhelminthes</taxon>
        <taxon>Monogenea</taxon>
        <taxon>Polyopisthocotylea</taxon>
        <taxon>Polystomatidea</taxon>
        <taxon>Polystomatidae</taxon>
        <taxon>Protopolystoma</taxon>
    </lineage>
</organism>
<protein>
    <submittedName>
        <fullName evidence="2">Uncharacterized protein</fullName>
    </submittedName>
</protein>
<keyword evidence="3" id="KW-1185">Reference proteome</keyword>
<dbReference type="AlphaFoldDB" id="A0A448X082"/>
<accession>A0A448X082</accession>